<organism evidence="1 2">
    <name type="scientific">Prorocentrum cordatum</name>
    <dbReference type="NCBI Taxonomy" id="2364126"/>
    <lineage>
        <taxon>Eukaryota</taxon>
        <taxon>Sar</taxon>
        <taxon>Alveolata</taxon>
        <taxon>Dinophyceae</taxon>
        <taxon>Prorocentrales</taxon>
        <taxon>Prorocentraceae</taxon>
        <taxon>Prorocentrum</taxon>
    </lineage>
</organism>
<dbReference type="Proteomes" id="UP001189429">
    <property type="component" value="Unassembled WGS sequence"/>
</dbReference>
<keyword evidence="2" id="KW-1185">Reference proteome</keyword>
<name>A0ABN9WAK4_9DINO</name>
<comment type="caution">
    <text evidence="1">The sequence shown here is derived from an EMBL/GenBank/DDBJ whole genome shotgun (WGS) entry which is preliminary data.</text>
</comment>
<dbReference type="EMBL" id="CAUYUJ010018393">
    <property type="protein sequence ID" value="CAK0883269.1"/>
    <property type="molecule type" value="Genomic_DNA"/>
</dbReference>
<sequence length="528" mass="58396">MIRWATGNQRNWDCTSYEKAAGGAAWDVLSSHEMGDPGDQSELLEATITAVLDLVKAFEKVCLHVLWEAGRQLNFNTGVLAAVCSYFAMARGLVVGDAVSSETRTVKAIIAGSKFSARFLKMVIQSTVDGLVVDTPRVTWRMYVDGRCVRLGQQQQRIVQELSDEIDACFQGFGKLGPKLSVGSQGKGAVMASTKWERKAVAKDMEKGGLPVVRACPCLGVDLVARGTAAKSKSGKKHKGEHLQRGNVEGMMMKAWKRQQQEVGMNPMWAKVRGPAGAVIMSLRRAGWAWPARCTVISQDGRELDMREACPMDVAALLKKDVQQQLWEAWTKAEERESLRPALLAAPAVAQLRARDSPKHAKNAAEKAFVSGSWTMSKLCQCNIAPTDICMACGESGGTPHHRYYKCPGIRELRLKAQPEWQTAAEQQEDNLPWTRGLVQHPEADWKFVGIDEGQYMHQAVEGDEDYIPGDIACDGSKPGYSDWAQTGWAAMSIDEEGKPRCQMWGPLPYNLPVHRRVKRAEMRVFCK</sequence>
<evidence type="ECO:0000313" key="2">
    <source>
        <dbReference type="Proteomes" id="UP001189429"/>
    </source>
</evidence>
<reference evidence="1" key="1">
    <citation type="submission" date="2023-10" db="EMBL/GenBank/DDBJ databases">
        <authorList>
            <person name="Chen Y."/>
            <person name="Shah S."/>
            <person name="Dougan E. K."/>
            <person name="Thang M."/>
            <person name="Chan C."/>
        </authorList>
    </citation>
    <scope>NUCLEOTIDE SEQUENCE [LARGE SCALE GENOMIC DNA]</scope>
</reference>
<feature type="non-terminal residue" evidence="1">
    <location>
        <position position="528"/>
    </location>
</feature>
<proteinExistence type="predicted"/>
<evidence type="ECO:0000313" key="1">
    <source>
        <dbReference type="EMBL" id="CAK0883269.1"/>
    </source>
</evidence>
<gene>
    <name evidence="1" type="ORF">PCOR1329_LOCUS65516</name>
</gene>
<protein>
    <submittedName>
        <fullName evidence="1">Uncharacterized protein</fullName>
    </submittedName>
</protein>
<accession>A0ABN9WAK4</accession>